<dbReference type="HAMAP" id="MF_00434">
    <property type="entry name" value="Pterin_4_alpha"/>
    <property type="match status" value="1"/>
</dbReference>
<dbReference type="InterPro" id="IPR001533">
    <property type="entry name" value="Pterin_deHydtase"/>
</dbReference>
<dbReference type="SUPFAM" id="SSF55248">
    <property type="entry name" value="PCD-like"/>
    <property type="match status" value="1"/>
</dbReference>
<comment type="catalytic activity">
    <reaction evidence="1 4">
        <text>(4aS,6R)-4a-hydroxy-L-erythro-5,6,7,8-tetrahydrobiopterin = (6R)-L-erythro-6,7-dihydrobiopterin + H2O</text>
        <dbReference type="Rhea" id="RHEA:11920"/>
        <dbReference type="ChEBI" id="CHEBI:15377"/>
        <dbReference type="ChEBI" id="CHEBI:15642"/>
        <dbReference type="ChEBI" id="CHEBI:43120"/>
        <dbReference type="EC" id="4.2.1.96"/>
    </reaction>
</comment>
<evidence type="ECO:0000256" key="4">
    <source>
        <dbReference type="HAMAP-Rule" id="MF_00434"/>
    </source>
</evidence>
<dbReference type="GO" id="GO:0008124">
    <property type="term" value="F:4-alpha-hydroxytetrahydrobiopterin dehydratase activity"/>
    <property type="evidence" value="ECO:0007669"/>
    <property type="project" value="UniProtKB-UniRule"/>
</dbReference>
<dbReference type="Pfam" id="PF01329">
    <property type="entry name" value="Pterin_4a"/>
    <property type="match status" value="1"/>
</dbReference>
<comment type="caution">
    <text evidence="5">The sequence shown here is derived from an EMBL/GenBank/DDBJ whole genome shotgun (WGS) entry which is preliminary data.</text>
</comment>
<dbReference type="InterPro" id="IPR036428">
    <property type="entry name" value="PCD_sf"/>
</dbReference>
<sequence>MKVLDDQERNEALISLPGWTHDAGRDAIVRNFECGDFVSAFSFMTAVAIMAEKVDHHPEWSNVYGKVSIVLTTHDAGGLTPKDIELARKITAIGPSS</sequence>
<evidence type="ECO:0000256" key="1">
    <source>
        <dbReference type="ARBA" id="ARBA00001554"/>
    </source>
</evidence>
<dbReference type="CDD" id="cd00914">
    <property type="entry name" value="PCD_DCoH_subfamily_b"/>
    <property type="match status" value="1"/>
</dbReference>
<evidence type="ECO:0000256" key="3">
    <source>
        <dbReference type="ARBA" id="ARBA00023239"/>
    </source>
</evidence>
<protein>
    <recommendedName>
        <fullName evidence="4">Putative pterin-4-alpha-carbinolamine dehydratase</fullName>
        <shortName evidence="4">PHS</shortName>
        <ecNumber evidence="4">4.2.1.96</ecNumber>
    </recommendedName>
    <alternativeName>
        <fullName evidence="4">4-alpha-hydroxy-tetrahydropterin dehydratase</fullName>
    </alternativeName>
    <alternativeName>
        <fullName evidence="4">Pterin carbinolamine dehydratase</fullName>
        <shortName evidence="4">PCD</shortName>
    </alternativeName>
</protein>
<dbReference type="EC" id="4.2.1.96" evidence="4"/>
<reference evidence="5" key="1">
    <citation type="submission" date="2022-05" db="EMBL/GenBank/DDBJ databases">
        <title>Sphingomonas sp. strain RP10 Genome sequencing and assembly.</title>
        <authorList>
            <person name="Kim I."/>
        </authorList>
    </citation>
    <scope>NUCLEOTIDE SEQUENCE</scope>
    <source>
        <strain evidence="5">RP10</strain>
    </source>
</reference>
<dbReference type="NCBIfam" id="NF002017">
    <property type="entry name" value="PRK00823.1-2"/>
    <property type="match status" value="1"/>
</dbReference>
<dbReference type="Gene3D" id="3.30.1360.20">
    <property type="entry name" value="Transcriptional coactivator/pterin dehydratase"/>
    <property type="match status" value="1"/>
</dbReference>
<evidence type="ECO:0000313" key="5">
    <source>
        <dbReference type="EMBL" id="MCP3733819.1"/>
    </source>
</evidence>
<organism evidence="5 6">
    <name type="scientific">Sphingomonas liriopis</name>
    <dbReference type="NCBI Taxonomy" id="2949094"/>
    <lineage>
        <taxon>Bacteria</taxon>
        <taxon>Pseudomonadati</taxon>
        <taxon>Pseudomonadota</taxon>
        <taxon>Alphaproteobacteria</taxon>
        <taxon>Sphingomonadales</taxon>
        <taxon>Sphingomonadaceae</taxon>
        <taxon>Sphingomonas</taxon>
    </lineage>
</organism>
<dbReference type="NCBIfam" id="NF002018">
    <property type="entry name" value="PRK00823.1-3"/>
    <property type="match status" value="1"/>
</dbReference>
<proteinExistence type="inferred from homology"/>
<evidence type="ECO:0000256" key="2">
    <source>
        <dbReference type="ARBA" id="ARBA00006472"/>
    </source>
</evidence>
<dbReference type="PANTHER" id="PTHR12599">
    <property type="entry name" value="PTERIN-4-ALPHA-CARBINOLAMINE DEHYDRATASE"/>
    <property type="match status" value="1"/>
</dbReference>
<name>A0A9X2HUL3_9SPHN</name>
<comment type="similarity">
    <text evidence="2 4">Belongs to the pterin-4-alpha-carbinolamine dehydratase family.</text>
</comment>
<evidence type="ECO:0000313" key="6">
    <source>
        <dbReference type="Proteomes" id="UP001139486"/>
    </source>
</evidence>
<dbReference type="RefSeq" id="WP_254287831.1">
    <property type="nucleotide sequence ID" value="NZ_JAMLDY010000003.1"/>
</dbReference>
<dbReference type="Proteomes" id="UP001139486">
    <property type="component" value="Unassembled WGS sequence"/>
</dbReference>
<dbReference type="PANTHER" id="PTHR12599:SF0">
    <property type="entry name" value="PTERIN-4-ALPHA-CARBINOLAMINE DEHYDRATASE"/>
    <property type="match status" value="1"/>
</dbReference>
<accession>A0A9X2HUL3</accession>
<dbReference type="GO" id="GO:0006729">
    <property type="term" value="P:tetrahydrobiopterin biosynthetic process"/>
    <property type="evidence" value="ECO:0007669"/>
    <property type="project" value="InterPro"/>
</dbReference>
<dbReference type="EMBL" id="JAMLDY010000003">
    <property type="protein sequence ID" value="MCP3733819.1"/>
    <property type="molecule type" value="Genomic_DNA"/>
</dbReference>
<gene>
    <name evidence="5" type="ORF">M9979_02865</name>
</gene>
<dbReference type="AlphaFoldDB" id="A0A9X2HUL3"/>
<keyword evidence="6" id="KW-1185">Reference proteome</keyword>
<keyword evidence="3 4" id="KW-0456">Lyase</keyword>